<organism evidence="8 9">
    <name type="scientific">Pantoea brenneri</name>
    <dbReference type="NCBI Taxonomy" id="472694"/>
    <lineage>
        <taxon>Bacteria</taxon>
        <taxon>Pseudomonadati</taxon>
        <taxon>Pseudomonadota</taxon>
        <taxon>Gammaproteobacteria</taxon>
        <taxon>Enterobacterales</taxon>
        <taxon>Erwiniaceae</taxon>
        <taxon>Pantoea</taxon>
    </lineage>
</organism>
<feature type="transmembrane region" description="Helical" evidence="7">
    <location>
        <begin position="80"/>
        <end position="104"/>
    </location>
</feature>
<evidence type="ECO:0000313" key="9">
    <source>
        <dbReference type="Proteomes" id="UP000566985"/>
    </source>
</evidence>
<keyword evidence="5 7" id="KW-1133">Transmembrane helix</keyword>
<keyword evidence="3 7" id="KW-0812">Transmembrane</keyword>
<dbReference type="PANTHER" id="PTHR30086:SF20">
    <property type="entry name" value="ARGININE EXPORTER PROTEIN ARGO-RELATED"/>
    <property type="match status" value="1"/>
</dbReference>
<dbReference type="AlphaFoldDB" id="A0A7Y6TR42"/>
<dbReference type="Pfam" id="PF01810">
    <property type="entry name" value="LysE"/>
    <property type="match status" value="1"/>
</dbReference>
<dbReference type="EMBL" id="JABWPM010000002">
    <property type="protein sequence ID" value="NUY95643.1"/>
    <property type="molecule type" value="Genomic_DNA"/>
</dbReference>
<dbReference type="PANTHER" id="PTHR30086">
    <property type="entry name" value="ARGININE EXPORTER PROTEIN ARGO"/>
    <property type="match status" value="1"/>
</dbReference>
<feature type="transmembrane region" description="Helical" evidence="7">
    <location>
        <begin position="44"/>
        <end position="68"/>
    </location>
</feature>
<keyword evidence="6 7" id="KW-0472">Membrane</keyword>
<evidence type="ECO:0000256" key="7">
    <source>
        <dbReference type="SAM" id="Phobius"/>
    </source>
</evidence>
<dbReference type="GO" id="GO:0005886">
    <property type="term" value="C:plasma membrane"/>
    <property type="evidence" value="ECO:0007669"/>
    <property type="project" value="UniProtKB-SubCell"/>
</dbReference>
<accession>A0A7Y6TR42</accession>
<evidence type="ECO:0000256" key="1">
    <source>
        <dbReference type="ARBA" id="ARBA00004651"/>
    </source>
</evidence>
<dbReference type="Proteomes" id="UP000566985">
    <property type="component" value="Unassembled WGS sequence"/>
</dbReference>
<keyword evidence="4" id="KW-0029">Amino-acid transport</keyword>
<feature type="transmembrane region" description="Helical" evidence="7">
    <location>
        <begin position="116"/>
        <end position="134"/>
    </location>
</feature>
<protein>
    <submittedName>
        <fullName evidence="8">LysE family transporter</fullName>
    </submittedName>
</protein>
<sequence length="137" mass="15189">MFTQLNRAAALYLFILAWQFWHYVPHAINIGQRASRKALISAWLSGLTITLGNPKTIAFYLAIFPLVISVDRVSLQTWAMMLVPLTILALLLVGAIFILAALRIRHFLTRPGAQRILFRSAGSIMLLAAIGMVAQSV</sequence>
<keyword evidence="4" id="KW-0813">Transport</keyword>
<evidence type="ECO:0000256" key="4">
    <source>
        <dbReference type="ARBA" id="ARBA00022970"/>
    </source>
</evidence>
<comment type="caution">
    <text evidence="8">The sequence shown here is derived from an EMBL/GenBank/DDBJ whole genome shotgun (WGS) entry which is preliminary data.</text>
</comment>
<proteinExistence type="predicted"/>
<gene>
    <name evidence="8" type="ORF">HU668_04115</name>
</gene>
<comment type="subcellular location">
    <subcellularLocation>
        <location evidence="1">Cell membrane</location>
        <topology evidence="1">Multi-pass membrane protein</topology>
    </subcellularLocation>
</comment>
<evidence type="ECO:0000256" key="5">
    <source>
        <dbReference type="ARBA" id="ARBA00022989"/>
    </source>
</evidence>
<name>A0A7Y6TR42_9GAMM</name>
<evidence type="ECO:0000256" key="3">
    <source>
        <dbReference type="ARBA" id="ARBA00022692"/>
    </source>
</evidence>
<reference evidence="8 9" key="1">
    <citation type="submission" date="2020-05" db="EMBL/GenBank/DDBJ databases">
        <title>Whole Genome Sequences of Enterobacteriales Associated with the International Space Station.</title>
        <authorList>
            <person name="Bharadwaj A."/>
            <person name="Daudu R."/>
            <person name="Singh N."/>
            <person name="Wood J."/>
            <person name="Debieu M."/>
            <person name="Mason C."/>
            <person name="Wang C."/>
            <person name="Venkateswaran K."/>
        </authorList>
    </citation>
    <scope>NUCLEOTIDE SEQUENCE [LARGE SCALE GENOMIC DNA]</scope>
    <source>
        <strain evidence="8 9">IF5SW-B1</strain>
    </source>
</reference>
<dbReference type="InterPro" id="IPR001123">
    <property type="entry name" value="LeuE-type"/>
</dbReference>
<evidence type="ECO:0000256" key="2">
    <source>
        <dbReference type="ARBA" id="ARBA00022475"/>
    </source>
</evidence>
<evidence type="ECO:0000313" key="8">
    <source>
        <dbReference type="EMBL" id="NUY95643.1"/>
    </source>
</evidence>
<keyword evidence="2" id="KW-1003">Cell membrane</keyword>
<dbReference type="GO" id="GO:0015171">
    <property type="term" value="F:amino acid transmembrane transporter activity"/>
    <property type="evidence" value="ECO:0007669"/>
    <property type="project" value="TreeGrafter"/>
</dbReference>
<evidence type="ECO:0000256" key="6">
    <source>
        <dbReference type="ARBA" id="ARBA00023136"/>
    </source>
</evidence>